<feature type="transmembrane region" description="Helical" evidence="7">
    <location>
        <begin position="12"/>
        <end position="29"/>
    </location>
</feature>
<dbReference type="Proteomes" id="UP000182264">
    <property type="component" value="Chromosome"/>
</dbReference>
<feature type="transmembrane region" description="Helical" evidence="7">
    <location>
        <begin position="228"/>
        <end position="250"/>
    </location>
</feature>
<gene>
    <name evidence="8" type="ORF">A7E75_07105</name>
</gene>
<evidence type="ECO:0000256" key="1">
    <source>
        <dbReference type="ARBA" id="ARBA00004141"/>
    </source>
</evidence>
<evidence type="ECO:0000313" key="8">
    <source>
        <dbReference type="EMBL" id="APG26241.1"/>
    </source>
</evidence>
<protein>
    <submittedName>
        <fullName evidence="8">Transporter</fullName>
    </submittedName>
</protein>
<dbReference type="GO" id="GO:0034755">
    <property type="term" value="P:iron ion transmembrane transport"/>
    <property type="evidence" value="ECO:0007669"/>
    <property type="project" value="TreeGrafter"/>
</dbReference>
<evidence type="ECO:0000256" key="5">
    <source>
        <dbReference type="ARBA" id="ARBA00022989"/>
    </source>
</evidence>
<sequence length="415" mass="44828">MQSGLWKALGPGILMSCAAIGGSHLVWSTRAGADFGWRLLGLILLANLLKFPFFLYGQRYTAATGESLLAGYRRHGTVFVWIFLLINILTGTINIAGVAMLSGALFAGYGFLGASVPHLTVALVGICMLLLLLGHYKLLDSMSKGIILLLAVGTLVAVALAMPGSRMVTGEMVPPSPWNWASFAFLISLLGWMPAPVDLSAWSSLWIFSREEQTGHFATVRETSIDFYLGYSAAVVLAVLFLALGALVMFGSGESFSDSGIAFSNQLVNLYAATIGDWSRPLILTAAFFTMFSTTLTTMDGYPRSLAACCSLIGDLPARRFRQIHQAWIFVSGLAASLVVLLFVKNLIQLLTFAAVVSFVTSPVLAIINFKVMNGPNVPERYRPGRFLRVLSWAGISFFVLMTGGYVYVTCFFGG</sequence>
<evidence type="ECO:0000256" key="6">
    <source>
        <dbReference type="ARBA" id="ARBA00023136"/>
    </source>
</evidence>
<comment type="subcellular location">
    <subcellularLocation>
        <location evidence="1">Membrane</location>
        <topology evidence="1">Multi-pass membrane protein</topology>
    </subcellularLocation>
</comment>
<evidence type="ECO:0000256" key="7">
    <source>
        <dbReference type="SAM" id="Phobius"/>
    </source>
</evidence>
<feature type="transmembrane region" description="Helical" evidence="7">
    <location>
        <begin position="390"/>
        <end position="409"/>
    </location>
</feature>
<dbReference type="PANTHER" id="PTHR11706">
    <property type="entry name" value="SOLUTE CARRIER PROTEIN FAMILY 11 MEMBER"/>
    <property type="match status" value="1"/>
</dbReference>
<dbReference type="PANTHER" id="PTHR11706:SF33">
    <property type="entry name" value="NATURAL RESISTANCE-ASSOCIATED MACROPHAGE PROTEIN 2"/>
    <property type="match status" value="1"/>
</dbReference>
<dbReference type="Gene3D" id="1.20.1740.10">
    <property type="entry name" value="Amino acid/polyamine transporter I"/>
    <property type="match status" value="1"/>
</dbReference>
<feature type="transmembrane region" description="Helical" evidence="7">
    <location>
        <begin position="106"/>
        <end position="133"/>
    </location>
</feature>
<feature type="transmembrane region" description="Helical" evidence="7">
    <location>
        <begin position="35"/>
        <end position="57"/>
    </location>
</feature>
<dbReference type="GO" id="GO:0015086">
    <property type="term" value="F:cadmium ion transmembrane transporter activity"/>
    <property type="evidence" value="ECO:0007669"/>
    <property type="project" value="TreeGrafter"/>
</dbReference>
<feature type="transmembrane region" description="Helical" evidence="7">
    <location>
        <begin position="145"/>
        <end position="163"/>
    </location>
</feature>
<dbReference type="GO" id="GO:0005384">
    <property type="term" value="F:manganese ion transmembrane transporter activity"/>
    <property type="evidence" value="ECO:0007669"/>
    <property type="project" value="TreeGrafter"/>
</dbReference>
<evidence type="ECO:0000256" key="3">
    <source>
        <dbReference type="ARBA" id="ARBA00022692"/>
    </source>
</evidence>
<feature type="transmembrane region" description="Helical" evidence="7">
    <location>
        <begin position="78"/>
        <end position="100"/>
    </location>
</feature>
<keyword evidence="4" id="KW-0769">Symport</keyword>
<accession>A0A1L3GK05</accession>
<evidence type="ECO:0000256" key="2">
    <source>
        <dbReference type="ARBA" id="ARBA00022448"/>
    </source>
</evidence>
<dbReference type="AlphaFoldDB" id="A0A1L3GK05"/>
<dbReference type="KEGG" id="pace:A6070_01050"/>
<evidence type="ECO:0000313" key="9">
    <source>
        <dbReference type="Proteomes" id="UP000182264"/>
    </source>
</evidence>
<dbReference type="GO" id="GO:0015293">
    <property type="term" value="F:symporter activity"/>
    <property type="evidence" value="ECO:0007669"/>
    <property type="project" value="UniProtKB-KW"/>
</dbReference>
<proteinExistence type="predicted"/>
<feature type="transmembrane region" description="Helical" evidence="7">
    <location>
        <begin position="278"/>
        <end position="296"/>
    </location>
</feature>
<reference evidence="8 9" key="1">
    <citation type="journal article" date="2017" name="Genome Announc.">
        <title>Complete Genome Sequences of Two Acetylene-Fermenting Pelobacter acetylenicus Strains.</title>
        <authorList>
            <person name="Sutton J.M."/>
            <person name="Baesman S.M."/>
            <person name="Fierst J.L."/>
            <person name="Poret-Peterson A.T."/>
            <person name="Oremland R.S."/>
            <person name="Dunlap D.S."/>
            <person name="Akob D.M."/>
        </authorList>
    </citation>
    <scope>NUCLEOTIDE SEQUENCE [LARGE SCALE GENOMIC DNA]</scope>
    <source>
        <strain evidence="8 9">DSM 3247</strain>
    </source>
</reference>
<feature type="transmembrane region" description="Helical" evidence="7">
    <location>
        <begin position="183"/>
        <end position="208"/>
    </location>
</feature>
<dbReference type="InterPro" id="IPR001046">
    <property type="entry name" value="NRAMP_fam"/>
</dbReference>
<keyword evidence="6 7" id="KW-0472">Membrane</keyword>
<name>A0A1L3GK05_SYNAC</name>
<keyword evidence="5 7" id="KW-1133">Transmembrane helix</keyword>
<dbReference type="STRING" id="29542.A6070_01050"/>
<organism evidence="8 9">
    <name type="scientific">Syntrophotalea acetylenica</name>
    <name type="common">Pelobacter acetylenicus</name>
    <dbReference type="NCBI Taxonomy" id="29542"/>
    <lineage>
        <taxon>Bacteria</taxon>
        <taxon>Pseudomonadati</taxon>
        <taxon>Thermodesulfobacteriota</taxon>
        <taxon>Desulfuromonadia</taxon>
        <taxon>Desulfuromonadales</taxon>
        <taxon>Syntrophotaleaceae</taxon>
        <taxon>Syntrophotalea</taxon>
    </lineage>
</organism>
<keyword evidence="2" id="KW-0813">Transport</keyword>
<keyword evidence="3 7" id="KW-0812">Transmembrane</keyword>
<dbReference type="Pfam" id="PF01566">
    <property type="entry name" value="Nramp"/>
    <property type="match status" value="1"/>
</dbReference>
<evidence type="ECO:0000256" key="4">
    <source>
        <dbReference type="ARBA" id="ARBA00022847"/>
    </source>
</evidence>
<dbReference type="EMBL" id="CP015518">
    <property type="protein sequence ID" value="APG26241.1"/>
    <property type="molecule type" value="Genomic_DNA"/>
</dbReference>
<feature type="transmembrane region" description="Helical" evidence="7">
    <location>
        <begin position="327"/>
        <end position="344"/>
    </location>
</feature>
<dbReference type="GO" id="GO:0005886">
    <property type="term" value="C:plasma membrane"/>
    <property type="evidence" value="ECO:0007669"/>
    <property type="project" value="TreeGrafter"/>
</dbReference>
<feature type="transmembrane region" description="Helical" evidence="7">
    <location>
        <begin position="350"/>
        <end position="370"/>
    </location>
</feature>
<keyword evidence="9" id="KW-1185">Reference proteome</keyword>